<evidence type="ECO:0000313" key="6">
    <source>
        <dbReference type="Proteomes" id="UP000475862"/>
    </source>
</evidence>
<keyword evidence="6" id="KW-1185">Reference proteome</keyword>
<organism evidence="5 6">
    <name type="scientific">Aphis glycines</name>
    <name type="common">Soybean aphid</name>
    <dbReference type="NCBI Taxonomy" id="307491"/>
    <lineage>
        <taxon>Eukaryota</taxon>
        <taxon>Metazoa</taxon>
        <taxon>Ecdysozoa</taxon>
        <taxon>Arthropoda</taxon>
        <taxon>Hexapoda</taxon>
        <taxon>Insecta</taxon>
        <taxon>Pterygota</taxon>
        <taxon>Neoptera</taxon>
        <taxon>Paraneoptera</taxon>
        <taxon>Hemiptera</taxon>
        <taxon>Sternorrhyncha</taxon>
        <taxon>Aphidomorpha</taxon>
        <taxon>Aphidoidea</taxon>
        <taxon>Aphididae</taxon>
        <taxon>Aphidini</taxon>
        <taxon>Aphis</taxon>
        <taxon>Aphis</taxon>
    </lineage>
</organism>
<evidence type="ECO:0000259" key="4">
    <source>
        <dbReference type="PROSITE" id="PS50089"/>
    </source>
</evidence>
<keyword evidence="2" id="KW-0862">Zinc</keyword>
<evidence type="ECO:0000256" key="1">
    <source>
        <dbReference type="ARBA" id="ARBA00022771"/>
    </source>
</evidence>
<evidence type="ECO:0000256" key="3">
    <source>
        <dbReference type="PROSITE-ProRule" id="PRU00175"/>
    </source>
</evidence>
<reference evidence="5 6" key="1">
    <citation type="submission" date="2019-08" db="EMBL/GenBank/DDBJ databases">
        <title>The genome of the soybean aphid Biotype 1, its phylome, world population structure and adaptation to the North American continent.</title>
        <authorList>
            <person name="Giordano R."/>
            <person name="Donthu R.K."/>
            <person name="Hernandez A.G."/>
            <person name="Wright C.L."/>
            <person name="Zimin A.V."/>
        </authorList>
    </citation>
    <scope>NUCLEOTIDE SEQUENCE [LARGE SCALE GENOMIC DNA]</scope>
    <source>
        <tissue evidence="5">Whole aphids</tissue>
    </source>
</reference>
<keyword evidence="1 3" id="KW-0479">Metal-binding</keyword>
<feature type="non-terminal residue" evidence="5">
    <location>
        <position position="364"/>
    </location>
</feature>
<dbReference type="Proteomes" id="UP000475862">
    <property type="component" value="Unassembled WGS sequence"/>
</dbReference>
<dbReference type="Gene3D" id="3.30.40.10">
    <property type="entry name" value="Zinc/RING finger domain, C3HC4 (zinc finger)"/>
    <property type="match status" value="1"/>
</dbReference>
<protein>
    <recommendedName>
        <fullName evidence="4">RING-type domain-containing protein</fullName>
    </recommendedName>
</protein>
<feature type="domain" description="RING-type" evidence="4">
    <location>
        <begin position="312"/>
        <end position="354"/>
    </location>
</feature>
<dbReference type="InterPro" id="IPR001841">
    <property type="entry name" value="Znf_RING"/>
</dbReference>
<evidence type="ECO:0000256" key="2">
    <source>
        <dbReference type="ARBA" id="ARBA00022833"/>
    </source>
</evidence>
<dbReference type="PROSITE" id="PS50089">
    <property type="entry name" value="ZF_RING_2"/>
    <property type="match status" value="1"/>
</dbReference>
<keyword evidence="1 3" id="KW-0863">Zinc-finger</keyword>
<evidence type="ECO:0000313" key="5">
    <source>
        <dbReference type="EMBL" id="KAE9532747.1"/>
    </source>
</evidence>
<dbReference type="AlphaFoldDB" id="A0A6G0TGY5"/>
<dbReference type="EMBL" id="VYZN01000038">
    <property type="protein sequence ID" value="KAE9532747.1"/>
    <property type="molecule type" value="Genomic_DNA"/>
</dbReference>
<name>A0A6G0TGY5_APHGL</name>
<dbReference type="OrthoDB" id="90756at2759"/>
<dbReference type="InterPro" id="IPR013083">
    <property type="entry name" value="Znf_RING/FYVE/PHD"/>
</dbReference>
<dbReference type="Pfam" id="PF13920">
    <property type="entry name" value="zf-C3HC4_3"/>
    <property type="match status" value="1"/>
</dbReference>
<dbReference type="SUPFAM" id="SSF57850">
    <property type="entry name" value="RING/U-box"/>
    <property type="match status" value="1"/>
</dbReference>
<sequence length="364" mass="42584">MIFACPVLTQNISNMDIEELHVDGTFKVIPARMGYQMLNIHVMIQNYDTIFHYIKNNILTNVSPTIIITDYETALRDVLQSYFPGTRTAGCWFHYNQAVFKNMKSRGYYRLVKTNENSLKSLKLLFGLPLLPPQDIERGFQLIKMFCNHGVAMDNLFSYYERYWLRRVGDPIMSVNGLPRRTNNNLESFHNQLRLKFSVTHPNLWIFLSKYTNIYSFRSIELSNNLQPTRNLKMKYLLQSKRIKNATNQYNAGVISIWQFMQMVSYSISRYLNRQINWANDPEPDIETAQEEHVPEKPSPQPATIEPQESICMFCMFNIASNSQQFIILPCGHAWICNTCIQNLPTPTTCPRCRMAYVSFQRLF</sequence>
<proteinExistence type="predicted"/>
<dbReference type="GO" id="GO:0008270">
    <property type="term" value="F:zinc ion binding"/>
    <property type="evidence" value="ECO:0007669"/>
    <property type="project" value="UniProtKB-KW"/>
</dbReference>
<comment type="caution">
    <text evidence="5">The sequence shown here is derived from an EMBL/GenBank/DDBJ whole genome shotgun (WGS) entry which is preliminary data.</text>
</comment>
<gene>
    <name evidence="5" type="ORF">AGLY_009828</name>
</gene>
<accession>A0A6G0TGY5</accession>